<dbReference type="InterPro" id="IPR036322">
    <property type="entry name" value="WD40_repeat_dom_sf"/>
</dbReference>
<evidence type="ECO:0000256" key="1">
    <source>
        <dbReference type="ARBA" id="ARBA00004123"/>
    </source>
</evidence>
<dbReference type="InterPro" id="IPR020472">
    <property type="entry name" value="WD40_PAC1"/>
</dbReference>
<keyword evidence="4" id="KW-0539">Nucleus</keyword>
<evidence type="ECO:0000256" key="4">
    <source>
        <dbReference type="ARBA" id="ARBA00023242"/>
    </source>
</evidence>
<comment type="caution">
    <text evidence="7">The sequence shown here is derived from an EMBL/GenBank/DDBJ whole genome shotgun (WGS) entry which is preliminary data.</text>
</comment>
<organism evidence="7 8">
    <name type="scientific">Anaeramoeba flamelloides</name>
    <dbReference type="NCBI Taxonomy" id="1746091"/>
    <lineage>
        <taxon>Eukaryota</taxon>
        <taxon>Metamonada</taxon>
        <taxon>Anaeramoebidae</taxon>
        <taxon>Anaeramoeba</taxon>
    </lineage>
</organism>
<accession>A0ABQ8Y3A0</accession>
<feature type="region of interest" description="Disordered" evidence="6">
    <location>
        <begin position="50"/>
        <end position="81"/>
    </location>
</feature>
<keyword evidence="2 5" id="KW-0853">WD repeat</keyword>
<dbReference type="InterPro" id="IPR001680">
    <property type="entry name" value="WD40_rpt"/>
</dbReference>
<feature type="region of interest" description="Disordered" evidence="6">
    <location>
        <begin position="1"/>
        <end position="24"/>
    </location>
</feature>
<evidence type="ECO:0000313" key="7">
    <source>
        <dbReference type="EMBL" id="KAJ6238667.1"/>
    </source>
</evidence>
<reference evidence="7" key="1">
    <citation type="submission" date="2022-08" db="EMBL/GenBank/DDBJ databases">
        <title>Novel sulfate-reducing endosymbionts in the free-living metamonad Anaeramoeba.</title>
        <authorList>
            <person name="Jerlstrom-Hultqvist J."/>
            <person name="Cepicka I."/>
            <person name="Gallot-Lavallee L."/>
            <person name="Salas-Leiva D."/>
            <person name="Curtis B.A."/>
            <person name="Zahonova K."/>
            <person name="Pipaliya S."/>
            <person name="Dacks J."/>
            <person name="Roger A.J."/>
        </authorList>
    </citation>
    <scope>NUCLEOTIDE SEQUENCE</scope>
    <source>
        <strain evidence="7">Schooner1</strain>
    </source>
</reference>
<dbReference type="CDD" id="cd00200">
    <property type="entry name" value="WD40"/>
    <property type="match status" value="1"/>
</dbReference>
<dbReference type="Proteomes" id="UP001150062">
    <property type="component" value="Unassembled WGS sequence"/>
</dbReference>
<evidence type="ECO:0000256" key="3">
    <source>
        <dbReference type="ARBA" id="ARBA00022737"/>
    </source>
</evidence>
<comment type="subcellular location">
    <subcellularLocation>
        <location evidence="1">Nucleus</location>
    </subcellularLocation>
</comment>
<dbReference type="Pfam" id="PF00400">
    <property type="entry name" value="WD40"/>
    <property type="match status" value="6"/>
</dbReference>
<protein>
    <submittedName>
        <fullName evidence="7">Wd40 repeat protein</fullName>
    </submittedName>
</protein>
<dbReference type="Gene3D" id="2.130.10.10">
    <property type="entry name" value="YVTN repeat-like/Quinoprotein amine dehydrogenase"/>
    <property type="match status" value="1"/>
</dbReference>
<feature type="repeat" description="WD" evidence="5">
    <location>
        <begin position="392"/>
        <end position="433"/>
    </location>
</feature>
<sequence length="466" mass="52861">MNNLKNTNQNPQTSITNDPYTKSNSQTSMLIEEEKSIKDTNQMSQEINTKTTTTTTTIPNNNTDQFSKTQTQQQQQVTGKNDFKIKTEETKELNVKHEKTVGKEEQNKNSIDKEFHEAIKHMTGTGSLIKEMRAKPSEDFSTRIWNFDRRIKNSIKNISEWELTICNVIKPSLVKSGESATVTYLDWSPDGQYLAIGYFNGEISITSSNGNLLFQLRKHNGPIFGLKWNTNGKYLLSGSIDKKVIVWDIDTQKPKNIYLHHEGIIMDLDWKDDLTFATCSEDKTISICKVGNPNPIKMFTAHSQDITSIRWSPNGKFLASCSDDSTIKIWDINKEKTILELKEHENEILSLEWSNTGPGTAHPNSKLLLGTSSLDLSVKIWDIETGRSKHTLRKHLEPVENISFSPNGKMLATASLDKWVHIWDQKKGRILKSFQAPEPLLAVDWNKSGDKLAVTSKDGIVYILQI</sequence>
<feature type="repeat" description="WD" evidence="5">
    <location>
        <begin position="341"/>
        <end position="391"/>
    </location>
</feature>
<evidence type="ECO:0000256" key="5">
    <source>
        <dbReference type="PROSITE-ProRule" id="PRU00221"/>
    </source>
</evidence>
<evidence type="ECO:0000256" key="6">
    <source>
        <dbReference type="SAM" id="MobiDB-lite"/>
    </source>
</evidence>
<gene>
    <name evidence="7" type="ORF">M0813_25891</name>
</gene>
<evidence type="ECO:0000313" key="8">
    <source>
        <dbReference type="Proteomes" id="UP001150062"/>
    </source>
</evidence>
<dbReference type="EMBL" id="JAOAOG010000232">
    <property type="protein sequence ID" value="KAJ6238667.1"/>
    <property type="molecule type" value="Genomic_DNA"/>
</dbReference>
<dbReference type="InterPro" id="IPR045183">
    <property type="entry name" value="Ebi-like"/>
</dbReference>
<dbReference type="SMART" id="SM00320">
    <property type="entry name" value="WD40"/>
    <property type="match status" value="7"/>
</dbReference>
<name>A0ABQ8Y3A0_9EUKA</name>
<dbReference type="InterPro" id="IPR015943">
    <property type="entry name" value="WD40/YVTN_repeat-like_dom_sf"/>
</dbReference>
<dbReference type="PROSITE" id="PS00678">
    <property type="entry name" value="WD_REPEATS_1"/>
    <property type="match status" value="3"/>
</dbReference>
<proteinExistence type="predicted"/>
<evidence type="ECO:0000256" key="2">
    <source>
        <dbReference type="ARBA" id="ARBA00022574"/>
    </source>
</evidence>
<dbReference type="InterPro" id="IPR019775">
    <property type="entry name" value="WD40_repeat_CS"/>
</dbReference>
<dbReference type="PANTHER" id="PTHR22846">
    <property type="entry name" value="WD40 REPEAT PROTEIN"/>
    <property type="match status" value="1"/>
</dbReference>
<dbReference type="PROSITE" id="PS50294">
    <property type="entry name" value="WD_REPEATS_REGION"/>
    <property type="match status" value="3"/>
</dbReference>
<dbReference type="PRINTS" id="PR00320">
    <property type="entry name" value="GPROTEINBRPT"/>
</dbReference>
<feature type="repeat" description="WD" evidence="5">
    <location>
        <begin position="216"/>
        <end position="257"/>
    </location>
</feature>
<dbReference type="PANTHER" id="PTHR22846:SF42">
    <property type="match status" value="1"/>
</dbReference>
<keyword evidence="3" id="KW-0677">Repeat</keyword>
<keyword evidence="8" id="KW-1185">Reference proteome</keyword>
<feature type="compositionally biased region" description="Low complexity" evidence="6">
    <location>
        <begin position="50"/>
        <end position="76"/>
    </location>
</feature>
<dbReference type="PROSITE" id="PS50082">
    <property type="entry name" value="WD_REPEATS_2"/>
    <property type="match status" value="4"/>
</dbReference>
<dbReference type="SUPFAM" id="SSF50978">
    <property type="entry name" value="WD40 repeat-like"/>
    <property type="match status" value="1"/>
</dbReference>
<feature type="repeat" description="WD" evidence="5">
    <location>
        <begin position="299"/>
        <end position="340"/>
    </location>
</feature>